<evidence type="ECO:0000259" key="12">
    <source>
        <dbReference type="PROSITE" id="PS51985"/>
    </source>
</evidence>
<evidence type="ECO:0000259" key="11">
    <source>
        <dbReference type="PROSITE" id="PS51984"/>
    </source>
</evidence>
<dbReference type="GO" id="GO:0005634">
    <property type="term" value="C:nucleus"/>
    <property type="evidence" value="ECO:0007669"/>
    <property type="project" value="TreeGrafter"/>
</dbReference>
<dbReference type="InterPro" id="IPR017441">
    <property type="entry name" value="Protein_kinase_ATP_BS"/>
</dbReference>
<keyword evidence="2" id="KW-0963">Cytoplasm</keyword>
<protein>
    <submittedName>
        <fullName evidence="13">Uncharacterized protein</fullName>
    </submittedName>
</protein>
<comment type="subcellular location">
    <subcellularLocation>
        <location evidence="1">Cytoplasm</location>
    </subcellularLocation>
</comment>
<dbReference type="Proteomes" id="UP000008064">
    <property type="component" value="Unassembled WGS sequence"/>
</dbReference>
<keyword evidence="7 8" id="KW-0067">ATP-binding</keyword>
<feature type="region of interest" description="Disordered" evidence="9">
    <location>
        <begin position="841"/>
        <end position="866"/>
    </location>
</feature>
<dbReference type="InterPro" id="IPR033699">
    <property type="entry name" value="POLO_box_Plk4_1"/>
</dbReference>
<proteinExistence type="predicted"/>
<dbReference type="Pfam" id="PF00069">
    <property type="entry name" value="Pkinase"/>
    <property type="match status" value="1"/>
</dbReference>
<feature type="domain" description="Protein kinase" evidence="10">
    <location>
        <begin position="27"/>
        <end position="284"/>
    </location>
</feature>
<feature type="binding site" evidence="8">
    <location>
        <position position="59"/>
    </location>
    <ligand>
        <name>ATP</name>
        <dbReference type="ChEBI" id="CHEBI:30616"/>
    </ligand>
</feature>
<evidence type="ECO:0000256" key="9">
    <source>
        <dbReference type="SAM" id="MobiDB-lite"/>
    </source>
</evidence>
<dbReference type="GeneID" id="18815755"/>
<dbReference type="PANTHER" id="PTHR24345:SF91">
    <property type="entry name" value="SERINE_THREONINE-PROTEIN KINASE PLK4"/>
    <property type="match status" value="1"/>
</dbReference>
<dbReference type="PROSITE" id="PS50011">
    <property type="entry name" value="PROTEIN_KINASE_DOM"/>
    <property type="match status" value="1"/>
</dbReference>
<dbReference type="RefSeq" id="XP_007323182.1">
    <property type="nucleotide sequence ID" value="XM_007323120.1"/>
</dbReference>
<dbReference type="Gene3D" id="1.10.510.10">
    <property type="entry name" value="Transferase(Phosphotransferase) domain 1"/>
    <property type="match status" value="1"/>
</dbReference>
<organism>
    <name type="scientific">Serpula lacrymans var. lacrymans (strain S7.9)</name>
    <name type="common">Dry rot fungus</name>
    <dbReference type="NCBI Taxonomy" id="578457"/>
    <lineage>
        <taxon>Eukaryota</taxon>
        <taxon>Fungi</taxon>
        <taxon>Dikarya</taxon>
        <taxon>Basidiomycota</taxon>
        <taxon>Agaricomycotina</taxon>
        <taxon>Agaricomycetes</taxon>
        <taxon>Agaricomycetidae</taxon>
        <taxon>Boletales</taxon>
        <taxon>Coniophorineae</taxon>
        <taxon>Serpulaceae</taxon>
        <taxon>Serpula</taxon>
    </lineage>
</organism>
<keyword evidence="4" id="KW-0808">Transferase</keyword>
<evidence type="ECO:0000256" key="3">
    <source>
        <dbReference type="ARBA" id="ARBA00022527"/>
    </source>
</evidence>
<feature type="domain" description="Cryptic POLO box 2 (CPB2)" evidence="12">
    <location>
        <begin position="604"/>
        <end position="761"/>
    </location>
</feature>
<dbReference type="FunFam" id="1.10.510.10:FF:000571">
    <property type="entry name" value="Maternal embryonic leucine zipper kinase"/>
    <property type="match status" value="1"/>
</dbReference>
<dbReference type="Gene3D" id="3.30.1120.120">
    <property type="match status" value="1"/>
</dbReference>
<dbReference type="GO" id="GO:0005737">
    <property type="term" value="C:cytoplasm"/>
    <property type="evidence" value="ECO:0007669"/>
    <property type="project" value="UniProtKB-SubCell"/>
</dbReference>
<dbReference type="InterPro" id="IPR008271">
    <property type="entry name" value="Ser/Thr_kinase_AS"/>
</dbReference>
<dbReference type="GO" id="GO:0005524">
    <property type="term" value="F:ATP binding"/>
    <property type="evidence" value="ECO:0007669"/>
    <property type="project" value="UniProtKB-UniRule"/>
</dbReference>
<evidence type="ECO:0000256" key="5">
    <source>
        <dbReference type="ARBA" id="ARBA00022741"/>
    </source>
</evidence>
<dbReference type="OrthoDB" id="408964at2759"/>
<dbReference type="Gene3D" id="3.30.1120.30">
    <property type="entry name" value="POLO box domain"/>
    <property type="match status" value="1"/>
</dbReference>
<feature type="compositionally biased region" description="Basic and acidic residues" evidence="9">
    <location>
        <begin position="757"/>
        <end position="777"/>
    </location>
</feature>
<evidence type="ECO:0000256" key="7">
    <source>
        <dbReference type="ARBA" id="ARBA00022840"/>
    </source>
</evidence>
<dbReference type="KEGG" id="sla:SERLADRAFT_442577"/>
<dbReference type="InterPro" id="IPR000719">
    <property type="entry name" value="Prot_kinase_dom"/>
</dbReference>
<evidence type="ECO:0000313" key="13">
    <source>
        <dbReference type="EMBL" id="EGO19747.1"/>
    </source>
</evidence>
<dbReference type="PROSITE" id="PS51984">
    <property type="entry name" value="CPB1"/>
    <property type="match status" value="1"/>
</dbReference>
<reference evidence="13" key="1">
    <citation type="submission" date="2011-04" db="EMBL/GenBank/DDBJ databases">
        <title>Evolution of plant cell wall degrading machinery underlies the functional diversity of forest fungi.</title>
        <authorList>
            <consortium name="US DOE Joint Genome Institute (JGI-PGF)"/>
            <person name="Eastwood D.C."/>
            <person name="Floudas D."/>
            <person name="Binder M."/>
            <person name="Majcherczyk A."/>
            <person name="Schneider P."/>
            <person name="Aerts A."/>
            <person name="Asiegbu F.O."/>
            <person name="Baker S.E."/>
            <person name="Barry K."/>
            <person name="Bendiksby M."/>
            <person name="Blumentritt M."/>
            <person name="Coutinho P.M."/>
            <person name="Cullen D."/>
            <person name="Cullen D."/>
            <person name="Gathman A."/>
            <person name="Goodell B."/>
            <person name="Henrissat B."/>
            <person name="Ihrmark K."/>
            <person name="Kauserud H."/>
            <person name="Kohler A."/>
            <person name="LaButti K."/>
            <person name="Lapidus A."/>
            <person name="Lavin J.L."/>
            <person name="Lee Y.-H."/>
            <person name="Lindquist E."/>
            <person name="Lilly W."/>
            <person name="Lucas S."/>
            <person name="Morin E."/>
            <person name="Murat C."/>
            <person name="Oguiza J.A."/>
            <person name="Park J."/>
            <person name="Pisabarro A.G."/>
            <person name="Riley R."/>
            <person name="Rosling A."/>
            <person name="Salamov A."/>
            <person name="Schmidt O."/>
            <person name="Schmutz J."/>
            <person name="Skrede I."/>
            <person name="Stenlid J."/>
            <person name="Wiebenga A."/>
            <person name="Xie X."/>
            <person name="Kues U."/>
            <person name="Hibbett D.S."/>
            <person name="Hoffmeister D."/>
            <person name="Hogberg N."/>
            <person name="Martin F."/>
            <person name="Grigoriev I.V."/>
            <person name="Watkinson S.C."/>
        </authorList>
    </citation>
    <scope>NUCLEOTIDE SEQUENCE</scope>
    <source>
        <strain evidence="13">S7.9</strain>
    </source>
</reference>
<evidence type="ECO:0000256" key="6">
    <source>
        <dbReference type="ARBA" id="ARBA00022777"/>
    </source>
</evidence>
<dbReference type="InterPro" id="IPR033698">
    <property type="entry name" value="POLO_box_Plk4_2"/>
</dbReference>
<dbReference type="GO" id="GO:0004674">
    <property type="term" value="F:protein serine/threonine kinase activity"/>
    <property type="evidence" value="ECO:0007669"/>
    <property type="project" value="UniProtKB-KW"/>
</dbReference>
<evidence type="ECO:0000256" key="1">
    <source>
        <dbReference type="ARBA" id="ARBA00004496"/>
    </source>
</evidence>
<feature type="compositionally biased region" description="Basic and acidic residues" evidence="9">
    <location>
        <begin position="1"/>
        <end position="17"/>
    </location>
</feature>
<evidence type="ECO:0000256" key="2">
    <source>
        <dbReference type="ARBA" id="ARBA00022490"/>
    </source>
</evidence>
<gene>
    <name evidence="13" type="ORF">SERLADRAFT_442577</name>
</gene>
<evidence type="ECO:0000256" key="8">
    <source>
        <dbReference type="PROSITE-ProRule" id="PRU10141"/>
    </source>
</evidence>
<name>F8PAA7_SERL9</name>
<feature type="domain" description="Cryptic POLO box 1 (CPB1)" evidence="11">
    <location>
        <begin position="495"/>
        <end position="603"/>
    </location>
</feature>
<dbReference type="AlphaFoldDB" id="F8PAA7"/>
<evidence type="ECO:0000259" key="10">
    <source>
        <dbReference type="PROSITE" id="PS50011"/>
    </source>
</evidence>
<dbReference type="InterPro" id="IPR011009">
    <property type="entry name" value="Kinase-like_dom_sf"/>
</dbReference>
<dbReference type="PANTHER" id="PTHR24345">
    <property type="entry name" value="SERINE/THREONINE-PROTEIN KINASE PLK"/>
    <property type="match status" value="1"/>
</dbReference>
<feature type="region of interest" description="Disordered" evidence="9">
    <location>
        <begin position="757"/>
        <end position="800"/>
    </location>
</feature>
<dbReference type="InterPro" id="IPR036947">
    <property type="entry name" value="POLO_box_dom_sf"/>
</dbReference>
<feature type="region of interest" description="Disordered" evidence="9">
    <location>
        <begin position="1"/>
        <end position="25"/>
    </location>
</feature>
<keyword evidence="6" id="KW-0418">Kinase</keyword>
<keyword evidence="3" id="KW-0723">Serine/threonine-protein kinase</keyword>
<dbReference type="PROSITE" id="PS00108">
    <property type="entry name" value="PROTEIN_KINASE_ST"/>
    <property type="match status" value="1"/>
</dbReference>
<dbReference type="PROSITE" id="PS00107">
    <property type="entry name" value="PROTEIN_KINASE_ATP"/>
    <property type="match status" value="1"/>
</dbReference>
<accession>F8PAA7</accession>
<dbReference type="InterPro" id="IPR046437">
    <property type="entry name" value="Ser_Thr-PK_POLO_box_1_sf"/>
</dbReference>
<dbReference type="EMBL" id="GL945442">
    <property type="protein sequence ID" value="EGO19747.1"/>
    <property type="molecule type" value="Genomic_DNA"/>
</dbReference>
<keyword evidence="5 8" id="KW-0547">Nucleotide-binding</keyword>
<dbReference type="HOGENOM" id="CLU_013001_0_0_1"/>
<dbReference type="SMART" id="SM00220">
    <property type="entry name" value="S_TKc"/>
    <property type="match status" value="1"/>
</dbReference>
<evidence type="ECO:0000256" key="4">
    <source>
        <dbReference type="ARBA" id="ARBA00022679"/>
    </source>
</evidence>
<sequence>MSETQRHLDLSRTREQHQNSTDGPENYDILNEIGHGSSSVVYLATCKRGRLRNRQVALKKVSRNIGSNMSSTPDAPYSAPLHQSLHHPAIVSLFSTFSTSLAYYYILELCPRGTLCDYLRSRNPVGLEESELRMVLKTLVSALVYLRKELVVHRDLKAANILLTEDYQVKLADFGLAARLLTKTSTISTFCGSPNHVSPEILSRLPYSFSSDLWSLGCLIITCLCGTPPFEANTVPEIFGNVLRGEYTVPQKTSFELRDLVASLLQLDPVDRIPLHRILSHPFFNPAYPSQLLFPVNLLKKEDPVVHEPYKINDQMSEYHQKTVQTTAIRPNLSLPSRKPLGDIGNGDLRRLLRQEASSFQVRDNKPFGSGETNLSKRIVSDPLPRRITSLAAELSTLPRKGTGTSAIPELTADTSPSLSSACSHALLYPPETKAKNCAKKGSDSNYEADIVVRHRRNSASSSPGFDYRVAKAMKQDLIIPKDSEERADSAATPIGTMRPIAFTTSTLAPQTHKTVHGQVTILPSRAVLVDFREGERRRGHIGDEVMILHAERGQVDIYSAPHLSTPCCLAEPISIFAIQELPKKYWKQYNDAQRVVEQVKQKTPKLVLYETDTKCTLMSNGPIGDIELVYKTQVPPNSKHESRNGTSKNRKKVISMPYMRIRLSRQYQTLEIASYSSGSHPDTMQEGEWTKKTFTYREGGTIMSDVDRASLGAKEREGINMLMEFLHVCLGLETMTKKGSPVREIPAVRAGLSKIGTRDTEDDGPLRKFHVPDSKHKIPKNGKENYSYGVKPNSSTSTSTMGKALASISLAPRPAKLSSGTLSCPSVPSQTLHQDRGDFATSQHTASSGSTKAHSNIPSSMQEEPKLTNTYPAGIIQTRFIPLVGWCIRYGSRVSQGGRYRVMFIDGAVMDVDADEEHIEFTSQTGRSTRYAVRECATDNLMRERFEVFEEFVSLFDDSQHENIV</sequence>
<dbReference type="SUPFAM" id="SSF56112">
    <property type="entry name" value="Protein kinase-like (PK-like)"/>
    <property type="match status" value="1"/>
</dbReference>
<dbReference type="PROSITE" id="PS51985">
    <property type="entry name" value="CPB2"/>
    <property type="match status" value="1"/>
</dbReference>